<sequence>MEKSWFKNRLTSAKQESVLYSSLADVVQSLVGSFVEPWLNRITNRKSIFSMDAADLATRTDELGQFFTIRTENSSSVPMLLQQRLDEIHFKGTDRPINQTIYREFDGIKVTWEPLYAPVDLEKHPYGTVLITQSTLESTGGIFGDMFLTSRGMISVSINDLTESMAGEGEVDSPGMDQSAITEAVLTKFNQFVRPLLPLHIVFDGLSLYISVYADEAPETFTLISVSDTDKAFAWSEHADAVTSFNVITAISPVTAEPGGVKDFTSNTFDREKADGGILDCIEKGLFDDRIDVWGNHAEGGESTTLWNVATGGICIPFTETVETYESWQCVQFIVTPAGGLIVPGWDNQAALFDDTRLDGLLLDSETCNQDE</sequence>
<evidence type="ECO:0000313" key="1">
    <source>
        <dbReference type="EMBL" id="QOV05710.1"/>
    </source>
</evidence>
<accession>A0A7M2QNH5</accession>
<organism evidence="1">
    <name type="scientific">feces metagenome</name>
    <dbReference type="NCBI Taxonomy" id="1861841"/>
    <lineage>
        <taxon>unclassified sequences</taxon>
        <taxon>metagenomes</taxon>
        <taxon>organismal metagenomes</taxon>
    </lineage>
</organism>
<proteinExistence type="predicted"/>
<protein>
    <submittedName>
        <fullName evidence="1">Uncharacterized protein</fullName>
    </submittedName>
</protein>
<dbReference type="EMBL" id="MT993629">
    <property type="protein sequence ID" value="QOV05710.1"/>
    <property type="molecule type" value="Genomic_DNA"/>
</dbReference>
<reference evidence="1" key="1">
    <citation type="submission" date="2020-09" db="EMBL/GenBank/DDBJ databases">
        <authorList>
            <person name="Eze J.U."/>
            <person name="Rahube T.O."/>
        </authorList>
    </citation>
    <scope>NUCLEOTIDE SEQUENCE</scope>
</reference>
<name>A0A7M2QNH5_9ZZZZ</name>
<dbReference type="AlphaFoldDB" id="A0A7M2QNH5"/>